<dbReference type="PANTHER" id="PTHR11266">
    <property type="entry name" value="PEROXISOMAL MEMBRANE PROTEIN 2, PXMP2 MPV17"/>
    <property type="match status" value="1"/>
</dbReference>
<evidence type="ECO:0000256" key="5">
    <source>
        <dbReference type="ARBA" id="ARBA00023136"/>
    </source>
</evidence>
<dbReference type="InterPro" id="IPR007248">
    <property type="entry name" value="Mpv17_PMP22"/>
</dbReference>
<organism evidence="7">
    <name type="scientific">Alexandrium andersonii</name>
    <dbReference type="NCBI Taxonomy" id="327968"/>
    <lineage>
        <taxon>Eukaryota</taxon>
        <taxon>Sar</taxon>
        <taxon>Alveolata</taxon>
        <taxon>Dinophyceae</taxon>
        <taxon>Gonyaulacales</taxon>
        <taxon>Pyrocystaceae</taxon>
        <taxon>Alexandrium</taxon>
    </lineage>
</organism>
<reference evidence="7" key="1">
    <citation type="submission" date="2021-01" db="EMBL/GenBank/DDBJ databases">
        <authorList>
            <person name="Corre E."/>
            <person name="Pelletier E."/>
            <person name="Niang G."/>
            <person name="Scheremetjew M."/>
            <person name="Finn R."/>
            <person name="Kale V."/>
            <person name="Holt S."/>
            <person name="Cochrane G."/>
            <person name="Meng A."/>
            <person name="Brown T."/>
            <person name="Cohen L."/>
        </authorList>
    </citation>
    <scope>NUCLEOTIDE SEQUENCE</scope>
    <source>
        <strain evidence="7">CCMP2222</strain>
    </source>
</reference>
<evidence type="ECO:0000256" key="6">
    <source>
        <dbReference type="RuleBase" id="RU363053"/>
    </source>
</evidence>
<dbReference type="EMBL" id="HBGQ01035106">
    <property type="protein sequence ID" value="CAD9422597.1"/>
    <property type="molecule type" value="Transcribed_RNA"/>
</dbReference>
<gene>
    <name evidence="7" type="ORF">AAND1436_LOCUS17296</name>
</gene>
<comment type="similarity">
    <text evidence="2 6">Belongs to the peroxisomal membrane protein PXMP2/4 family.</text>
</comment>
<evidence type="ECO:0000256" key="1">
    <source>
        <dbReference type="ARBA" id="ARBA00004141"/>
    </source>
</evidence>
<evidence type="ECO:0000256" key="4">
    <source>
        <dbReference type="ARBA" id="ARBA00022989"/>
    </source>
</evidence>
<proteinExistence type="inferred from homology"/>
<keyword evidence="3" id="KW-0812">Transmembrane</keyword>
<dbReference type="AlphaFoldDB" id="A0A7S2CDS8"/>
<keyword evidence="4" id="KW-1133">Transmembrane helix</keyword>
<evidence type="ECO:0000256" key="3">
    <source>
        <dbReference type="ARBA" id="ARBA00022692"/>
    </source>
</evidence>
<dbReference type="PANTHER" id="PTHR11266:SF17">
    <property type="entry name" value="PROTEIN MPV17"/>
    <property type="match status" value="1"/>
</dbReference>
<evidence type="ECO:0008006" key="8">
    <source>
        <dbReference type="Google" id="ProtNLM"/>
    </source>
</evidence>
<keyword evidence="5" id="KW-0472">Membrane</keyword>
<comment type="subcellular location">
    <subcellularLocation>
        <location evidence="1">Membrane</location>
        <topology evidence="1">Multi-pass membrane protein</topology>
    </subcellularLocation>
</comment>
<sequence>MAFLGKMAPGILARRPVLFNVIAAGALTGVADATAQCLERRGGDRADGKLERVGGKAPMEPGQRLTSMVCFGFAMGLIYPPWYRQLDRWFSSLAPKLLFHQALASPVHNGAFLCYVEAVQGPVGTTWSRMCRRLDADWLHIIMRSFPFWISVNVINLQLVTVAWRGVTMNFVNCLWTMYLSWRAHREFEAEKA</sequence>
<dbReference type="GO" id="GO:0016020">
    <property type="term" value="C:membrane"/>
    <property type="evidence" value="ECO:0007669"/>
    <property type="project" value="UniProtKB-SubCell"/>
</dbReference>
<protein>
    <recommendedName>
        <fullName evidence="8">Peroxisomal membrane protein MPV17</fullName>
    </recommendedName>
</protein>
<dbReference type="Pfam" id="PF04117">
    <property type="entry name" value="Mpv17_PMP22"/>
    <property type="match status" value="1"/>
</dbReference>
<evidence type="ECO:0000313" key="7">
    <source>
        <dbReference type="EMBL" id="CAD9422597.1"/>
    </source>
</evidence>
<accession>A0A7S2CDS8</accession>
<evidence type="ECO:0000256" key="2">
    <source>
        <dbReference type="ARBA" id="ARBA00006824"/>
    </source>
</evidence>
<name>A0A7S2CDS8_9DINO</name>
<dbReference type="GO" id="GO:0005737">
    <property type="term" value="C:cytoplasm"/>
    <property type="evidence" value="ECO:0007669"/>
    <property type="project" value="TreeGrafter"/>
</dbReference>